<name>A0A0F9QGP8_9ZZZZ</name>
<sequence length="404" mass="45321">MPRVIKGSWLDEYMRYTQNQESPDIFHKWCGISTVGAALERHVVVDMGAYEVRSNLFIILVSDPALCKKSTAMKLARNVLNRMDDPINIFAQKITTEALISRLGSTMKMDGKRVVHNSACMIFASELGVFLGSDAYNKGLVGVLIELYDCDDNWKYETKTQGTVVLKNTWIHLLGATTPTWLKSGFPPESAGGGFTSRMVFVYSETPRDRNPFPKIDYGCRAKLIQDLNVISSLRGKFKWSKEGRGWYEDWYKNLDVRKESRVLLGYNLRKSVNLIKIAMILSVCEKDALVLGKEHLIQSLGILDDVEVDMEMAVKAIEKSAKGSNLELLYSVIKEAVEIPRAVLIKKLSYKHSAADLDELLDTLIKADMIDVMEVEATGSGKRGSKSRLMYSIFSGMDEKGGD</sequence>
<evidence type="ECO:0000259" key="1">
    <source>
        <dbReference type="PROSITE" id="PS50209"/>
    </source>
</evidence>
<organism evidence="2">
    <name type="scientific">marine sediment metagenome</name>
    <dbReference type="NCBI Taxonomy" id="412755"/>
    <lineage>
        <taxon>unclassified sequences</taxon>
        <taxon>metagenomes</taxon>
        <taxon>ecological metagenomes</taxon>
    </lineage>
</organism>
<dbReference type="InterPro" id="IPR001315">
    <property type="entry name" value="CARD"/>
</dbReference>
<feature type="domain" description="CARD" evidence="1">
    <location>
        <begin position="330"/>
        <end position="404"/>
    </location>
</feature>
<gene>
    <name evidence="2" type="ORF">LCGC14_0720590</name>
</gene>
<dbReference type="GO" id="GO:0042981">
    <property type="term" value="P:regulation of apoptotic process"/>
    <property type="evidence" value="ECO:0007669"/>
    <property type="project" value="InterPro"/>
</dbReference>
<dbReference type="AlphaFoldDB" id="A0A0F9QGP8"/>
<comment type="caution">
    <text evidence="2">The sequence shown here is derived from an EMBL/GenBank/DDBJ whole genome shotgun (WGS) entry which is preliminary data.</text>
</comment>
<accession>A0A0F9QGP8</accession>
<evidence type="ECO:0000313" key="2">
    <source>
        <dbReference type="EMBL" id="KKN41709.1"/>
    </source>
</evidence>
<dbReference type="PROSITE" id="PS50209">
    <property type="entry name" value="CARD"/>
    <property type="match status" value="1"/>
</dbReference>
<proteinExistence type="predicted"/>
<protein>
    <recommendedName>
        <fullName evidence="1">CARD domain-containing protein</fullName>
    </recommendedName>
</protein>
<reference evidence="2" key="1">
    <citation type="journal article" date="2015" name="Nature">
        <title>Complex archaea that bridge the gap between prokaryotes and eukaryotes.</title>
        <authorList>
            <person name="Spang A."/>
            <person name="Saw J.H."/>
            <person name="Jorgensen S.L."/>
            <person name="Zaremba-Niedzwiedzka K."/>
            <person name="Martijn J."/>
            <person name="Lind A.E."/>
            <person name="van Eijk R."/>
            <person name="Schleper C."/>
            <person name="Guy L."/>
            <person name="Ettema T.J."/>
        </authorList>
    </citation>
    <scope>NUCLEOTIDE SEQUENCE</scope>
</reference>
<dbReference type="EMBL" id="LAZR01001630">
    <property type="protein sequence ID" value="KKN41709.1"/>
    <property type="molecule type" value="Genomic_DNA"/>
</dbReference>